<gene>
    <name evidence="4" type="ORF">GCM10007891_21100</name>
</gene>
<keyword evidence="5" id="KW-1185">Reference proteome</keyword>
<dbReference type="InterPro" id="IPR050861">
    <property type="entry name" value="Dihydroxyacetone_Kinase"/>
</dbReference>
<evidence type="ECO:0000256" key="2">
    <source>
        <dbReference type="ARBA" id="ARBA00022777"/>
    </source>
</evidence>
<name>A0ABQ5TVR3_9GAMM</name>
<feature type="domain" description="DhaL" evidence="3">
    <location>
        <begin position="5"/>
        <end position="204"/>
    </location>
</feature>
<dbReference type="SMART" id="SM01120">
    <property type="entry name" value="Dak2"/>
    <property type="match status" value="1"/>
</dbReference>
<accession>A0ABQ5TVR3</accession>
<reference evidence="4" key="1">
    <citation type="journal article" date="2014" name="Int. J. Syst. Evol. Microbiol.">
        <title>Complete genome of a new Firmicutes species belonging to the dominant human colonic microbiota ('Ruminococcus bicirculans') reveals two chromosomes and a selective capacity to utilize plant glucans.</title>
        <authorList>
            <consortium name="NISC Comparative Sequencing Program"/>
            <person name="Wegmann U."/>
            <person name="Louis P."/>
            <person name="Goesmann A."/>
            <person name="Henrissat B."/>
            <person name="Duncan S.H."/>
            <person name="Flint H.J."/>
        </authorList>
    </citation>
    <scope>NUCLEOTIDE SEQUENCE</scope>
    <source>
        <strain evidence="4">NBRC 102424</strain>
    </source>
</reference>
<dbReference type="InterPro" id="IPR036117">
    <property type="entry name" value="DhaL_dom_sf"/>
</dbReference>
<dbReference type="GO" id="GO:0016301">
    <property type="term" value="F:kinase activity"/>
    <property type="evidence" value="ECO:0007669"/>
    <property type="project" value="UniProtKB-KW"/>
</dbReference>
<dbReference type="PROSITE" id="PS51480">
    <property type="entry name" value="DHAL"/>
    <property type="match status" value="1"/>
</dbReference>
<dbReference type="SUPFAM" id="SSF101473">
    <property type="entry name" value="DhaL-like"/>
    <property type="match status" value="1"/>
</dbReference>
<dbReference type="RefSeq" id="WP_284723298.1">
    <property type="nucleotide sequence ID" value="NZ_BSND01000005.1"/>
</dbReference>
<dbReference type="InterPro" id="IPR004007">
    <property type="entry name" value="DhaL_dom"/>
</dbReference>
<evidence type="ECO:0000256" key="1">
    <source>
        <dbReference type="ARBA" id="ARBA00022679"/>
    </source>
</evidence>
<keyword evidence="1" id="KW-0808">Transferase</keyword>
<proteinExistence type="predicted"/>
<dbReference type="EMBL" id="BSND01000005">
    <property type="protein sequence ID" value="GLQ00257.1"/>
    <property type="molecule type" value="Genomic_DNA"/>
</dbReference>
<keyword evidence="2 4" id="KW-0418">Kinase</keyword>
<dbReference type="PANTHER" id="PTHR28629">
    <property type="entry name" value="TRIOKINASE/FMN CYCLASE"/>
    <property type="match status" value="1"/>
</dbReference>
<dbReference type="Proteomes" id="UP001161423">
    <property type="component" value="Unassembled WGS sequence"/>
</dbReference>
<reference evidence="4" key="2">
    <citation type="submission" date="2023-01" db="EMBL/GenBank/DDBJ databases">
        <title>Draft genome sequence of Methylophaga thalassica strain NBRC 102424.</title>
        <authorList>
            <person name="Sun Q."/>
            <person name="Mori K."/>
        </authorList>
    </citation>
    <scope>NUCLEOTIDE SEQUENCE</scope>
    <source>
        <strain evidence="4">NBRC 102424</strain>
    </source>
</reference>
<dbReference type="NCBIfam" id="TIGR02365">
    <property type="entry name" value="dha_L_ycgS"/>
    <property type="match status" value="1"/>
</dbReference>
<dbReference type="InterPro" id="IPR012737">
    <property type="entry name" value="DhaK_L_YcgS"/>
</dbReference>
<comment type="caution">
    <text evidence="4">The sequence shown here is derived from an EMBL/GenBank/DDBJ whole genome shotgun (WGS) entry which is preliminary data.</text>
</comment>
<organism evidence="4 5">
    <name type="scientific">Methylophaga thalassica</name>
    <dbReference type="NCBI Taxonomy" id="40223"/>
    <lineage>
        <taxon>Bacteria</taxon>
        <taxon>Pseudomonadati</taxon>
        <taxon>Pseudomonadota</taxon>
        <taxon>Gammaproteobacteria</taxon>
        <taxon>Thiotrichales</taxon>
        <taxon>Piscirickettsiaceae</taxon>
        <taxon>Methylophaga</taxon>
    </lineage>
</organism>
<dbReference type="Pfam" id="PF02734">
    <property type="entry name" value="Dak2"/>
    <property type="match status" value="1"/>
</dbReference>
<evidence type="ECO:0000313" key="4">
    <source>
        <dbReference type="EMBL" id="GLQ00257.1"/>
    </source>
</evidence>
<evidence type="ECO:0000259" key="3">
    <source>
        <dbReference type="PROSITE" id="PS51480"/>
    </source>
</evidence>
<dbReference type="PANTHER" id="PTHR28629:SF4">
    <property type="entry name" value="TRIOKINASE_FMN CYCLASE"/>
    <property type="match status" value="1"/>
</dbReference>
<protein>
    <submittedName>
        <fullName evidence="4">Dihydroxyacetone kinase subunit L</fullName>
    </submittedName>
</protein>
<evidence type="ECO:0000313" key="5">
    <source>
        <dbReference type="Proteomes" id="UP001161423"/>
    </source>
</evidence>
<sequence length="209" mass="22116">MTDTSFLPPLIAAIQSEIINNEAEISALDRAIGDGDHVTNLLRGLEAVAKLNDELVQLDWSAALMKIGMTLMSTMGGASGSLLGSMFVSMGKAAKEQELDLNGMTTIYSAGVESIKARGKADIGEKTMLDTLIPVMQSLQSDAEQNADKTTVLSNIKTAAIQGMQSTKDMLATKGRASFLGERARGHIDAGARTSQLILCVIADELSKI</sequence>
<dbReference type="Gene3D" id="1.25.40.340">
    <property type="match status" value="1"/>
</dbReference>